<dbReference type="KEGG" id="mar:MAE_32650"/>
<feature type="region of interest" description="Disordered" evidence="1">
    <location>
        <begin position="21"/>
        <end position="51"/>
    </location>
</feature>
<dbReference type="EnsemblBacteria" id="BAG03087">
    <property type="protein sequence ID" value="BAG03087"/>
    <property type="gene ID" value="MAE_32650"/>
</dbReference>
<evidence type="ECO:0000313" key="2">
    <source>
        <dbReference type="EMBL" id="BAG03087.1"/>
    </source>
</evidence>
<name>B0JLR3_MICAN</name>
<dbReference type="Proteomes" id="UP000001510">
    <property type="component" value="Chromosome"/>
</dbReference>
<keyword evidence="3" id="KW-1185">Reference proteome</keyword>
<gene>
    <name evidence="2" type="ordered locus">MAE_32650</name>
</gene>
<protein>
    <submittedName>
        <fullName evidence="2">Uncharacterized protein</fullName>
    </submittedName>
</protein>
<feature type="compositionally biased region" description="Basic and acidic residues" evidence="1">
    <location>
        <begin position="27"/>
        <end position="43"/>
    </location>
</feature>
<organism evidence="2 3">
    <name type="scientific">Microcystis aeruginosa (strain NIES-843 / IAM M-2473)</name>
    <dbReference type="NCBI Taxonomy" id="449447"/>
    <lineage>
        <taxon>Bacteria</taxon>
        <taxon>Bacillati</taxon>
        <taxon>Cyanobacteriota</taxon>
        <taxon>Cyanophyceae</taxon>
        <taxon>Oscillatoriophycideae</taxon>
        <taxon>Chroococcales</taxon>
        <taxon>Microcystaceae</taxon>
        <taxon>Microcystis</taxon>
    </lineage>
</organism>
<reference evidence="2 3" key="1">
    <citation type="journal article" date="2007" name="DNA Res.">
        <title>Complete genomic structure of the bloom-forming toxic cyanobacterium Microcystis aeruginosa NIES-843.</title>
        <authorList>
            <person name="Kaneko T."/>
            <person name="Nakajima N."/>
            <person name="Okamoto S."/>
            <person name="Suzuki I."/>
            <person name="Tanabe Y."/>
            <person name="Tamaoki M."/>
            <person name="Nakamura Y."/>
            <person name="Kasai F."/>
            <person name="Watanabe A."/>
            <person name="Kawashima K."/>
            <person name="Kishida Y."/>
            <person name="Ono A."/>
            <person name="Shimizu Y."/>
            <person name="Takahashi C."/>
            <person name="Minami C."/>
            <person name="Fujishiro T."/>
            <person name="Kohara M."/>
            <person name="Katoh M."/>
            <person name="Nakazaki N."/>
            <person name="Nakayama S."/>
            <person name="Yamada M."/>
            <person name="Tabata S."/>
            <person name="Watanabe M.M."/>
        </authorList>
    </citation>
    <scope>NUCLEOTIDE SEQUENCE [LARGE SCALE GENOMIC DNA]</scope>
    <source>
        <strain evidence="3">NIES-843 / IAM M-247</strain>
    </source>
</reference>
<evidence type="ECO:0000256" key="1">
    <source>
        <dbReference type="SAM" id="MobiDB-lite"/>
    </source>
</evidence>
<accession>B0JLR3</accession>
<dbReference type="PaxDb" id="449447-MAE_32650"/>
<sequence>MVFHCLLTPKILRLTGLDLNRFTGNRKQGDGGREKGEGRKKADYWPLTPDS</sequence>
<dbReference type="HOGENOM" id="CLU_3100877_0_0_3"/>
<evidence type="ECO:0000313" key="3">
    <source>
        <dbReference type="Proteomes" id="UP000001510"/>
    </source>
</evidence>
<dbReference type="AlphaFoldDB" id="B0JLR3"/>
<dbReference type="EMBL" id="AP009552">
    <property type="protein sequence ID" value="BAG03087.1"/>
    <property type="molecule type" value="Genomic_DNA"/>
</dbReference>
<proteinExistence type="predicted"/>